<name>A0ABQ0JKB5_9VIBR</name>
<comment type="caution">
    <text evidence="1">The sequence shown here is derived from an EMBL/GenBank/DDBJ whole genome shotgun (WGS) entry which is preliminary data.</text>
</comment>
<evidence type="ECO:0000313" key="1">
    <source>
        <dbReference type="EMBL" id="GAL29186.1"/>
    </source>
</evidence>
<reference evidence="2" key="2">
    <citation type="submission" date="2014-09" db="EMBL/GenBank/DDBJ databases">
        <authorList>
            <consortium name="NBRP consortium"/>
            <person name="Sawabe T."/>
            <person name="Meirelles P."/>
            <person name="Nakanishi M."/>
            <person name="Sayaka M."/>
            <person name="Hattori M."/>
            <person name="Ohkuma M."/>
        </authorList>
    </citation>
    <scope>NUCLEOTIDE SEQUENCE [LARGE SCALE GENOMIC DNA]</scope>
    <source>
        <strain evidence="2">JCM 19239</strain>
    </source>
</reference>
<gene>
    <name evidence="1" type="ORF">JCM19239_2777</name>
</gene>
<dbReference type="Proteomes" id="UP000029223">
    <property type="component" value="Unassembled WGS sequence"/>
</dbReference>
<evidence type="ECO:0000313" key="2">
    <source>
        <dbReference type="Proteomes" id="UP000029223"/>
    </source>
</evidence>
<keyword evidence="2" id="KW-1185">Reference proteome</keyword>
<protein>
    <submittedName>
        <fullName evidence="1">Type II/IV secretion system ATPase TadZ/CpaE</fullName>
    </submittedName>
</protein>
<proteinExistence type="predicted"/>
<organism evidence="1 2">
    <name type="scientific">Vibrio variabilis</name>
    <dbReference type="NCBI Taxonomy" id="990271"/>
    <lineage>
        <taxon>Bacteria</taxon>
        <taxon>Pseudomonadati</taxon>
        <taxon>Pseudomonadota</taxon>
        <taxon>Gammaproteobacteria</taxon>
        <taxon>Vibrionales</taxon>
        <taxon>Vibrionaceae</taxon>
        <taxon>Vibrio</taxon>
    </lineage>
</organism>
<reference evidence="2" key="1">
    <citation type="submission" date="2014-09" db="EMBL/GenBank/DDBJ databases">
        <title>Vibrio variabilis JCM 19239. (C206) whole genome shotgun sequence.</title>
        <authorList>
            <person name="Sawabe T."/>
            <person name="Meirelles P."/>
            <person name="Nakanishi M."/>
            <person name="Sayaka M."/>
            <person name="Hattori M."/>
            <person name="Ohkuma M."/>
        </authorList>
    </citation>
    <scope>NUCLEOTIDE SEQUENCE [LARGE SCALE GENOMIC DNA]</scope>
    <source>
        <strain evidence="2">JCM 19239</strain>
    </source>
</reference>
<dbReference type="EMBL" id="BBMS01000058">
    <property type="protein sequence ID" value="GAL29186.1"/>
    <property type="molecule type" value="Genomic_DNA"/>
</dbReference>
<accession>A0ABQ0JKB5</accession>
<sequence length="101" mass="11771">MISSLDSIRESQRKRTRIITLVNHHRPENSFVVKRDELSKFLGSSVDLDIEYCKNLSHLHVDGKQAFKHDRNINRSIDQLVRLVNGQPIQNKSILQRLGIR</sequence>